<accession>A0A1U7JH20</accession>
<keyword evidence="3" id="KW-1185">Reference proteome</keyword>
<proteinExistence type="predicted"/>
<keyword evidence="1" id="KW-0812">Transmembrane</keyword>
<keyword evidence="1" id="KW-1133">Transmembrane helix</keyword>
<reference evidence="2 3" key="1">
    <citation type="submission" date="2016-03" db="EMBL/GenBank/DDBJ databases">
        <title>Genome sequence of Nesiotobacter sp. nov., a moderately halophilic alphaproteobacterium isolated from the Yellow Sea, China.</title>
        <authorList>
            <person name="Zhang G."/>
            <person name="Zhang R."/>
        </authorList>
    </citation>
    <scope>NUCLEOTIDE SEQUENCE [LARGE SCALE GENOMIC DNA]</scope>
    <source>
        <strain evidence="2 3">WB1-6</strain>
    </source>
</reference>
<evidence type="ECO:0000313" key="2">
    <source>
        <dbReference type="EMBL" id="OKL44043.1"/>
    </source>
</evidence>
<name>A0A1U7JH20_9HYPH</name>
<sequence length="171" mass="19748">MLAGCVLCIMVILFIGAYWFSHSEDYELRRQWLLLLVIIPGVVHAYINRRTLWPNIRKGLAIWAIAFSILGFPLVYYAMDGQTYERFIEVRVSQVSDEALFVLARRLDREPTDLIQDLRHAGIEVQNSRVTVRELAARYDMPLRDFIHSLAIILNEDKGSILPESQITQAD</sequence>
<keyword evidence="1" id="KW-0472">Membrane</keyword>
<feature type="transmembrane region" description="Helical" evidence="1">
    <location>
        <begin position="5"/>
        <end position="20"/>
    </location>
</feature>
<evidence type="ECO:0000256" key="1">
    <source>
        <dbReference type="SAM" id="Phobius"/>
    </source>
</evidence>
<gene>
    <name evidence="2" type="ORF">A3843_10705</name>
</gene>
<evidence type="ECO:0000313" key="3">
    <source>
        <dbReference type="Proteomes" id="UP000185783"/>
    </source>
</evidence>
<protein>
    <submittedName>
        <fullName evidence="2">Uncharacterized protein</fullName>
    </submittedName>
</protein>
<feature type="transmembrane region" description="Helical" evidence="1">
    <location>
        <begin position="60"/>
        <end position="79"/>
    </location>
</feature>
<dbReference type="EMBL" id="LVVZ01000015">
    <property type="protein sequence ID" value="OKL44043.1"/>
    <property type="molecule type" value="Genomic_DNA"/>
</dbReference>
<organism evidence="2 3">
    <name type="scientific">Pseudovibrio exalbescens</name>
    <dbReference type="NCBI Taxonomy" id="197461"/>
    <lineage>
        <taxon>Bacteria</taxon>
        <taxon>Pseudomonadati</taxon>
        <taxon>Pseudomonadota</taxon>
        <taxon>Alphaproteobacteria</taxon>
        <taxon>Hyphomicrobiales</taxon>
        <taxon>Stappiaceae</taxon>
        <taxon>Pseudovibrio</taxon>
    </lineage>
</organism>
<feature type="transmembrane region" description="Helical" evidence="1">
    <location>
        <begin position="32"/>
        <end position="48"/>
    </location>
</feature>
<comment type="caution">
    <text evidence="2">The sequence shown here is derived from an EMBL/GenBank/DDBJ whole genome shotgun (WGS) entry which is preliminary data.</text>
</comment>
<dbReference type="AlphaFoldDB" id="A0A1U7JH20"/>
<dbReference type="Proteomes" id="UP000185783">
    <property type="component" value="Unassembled WGS sequence"/>
</dbReference>